<dbReference type="CDD" id="cd11529">
    <property type="entry name" value="NTP-PPase_MazG_Cterm"/>
    <property type="match status" value="1"/>
</dbReference>
<accession>A0A7Y2E7Y7</accession>
<dbReference type="Proteomes" id="UP000547674">
    <property type="component" value="Unassembled WGS sequence"/>
</dbReference>
<dbReference type="InterPro" id="IPR011551">
    <property type="entry name" value="NTP_PyrPHydrolase_MazG"/>
</dbReference>
<dbReference type="Pfam" id="PF03819">
    <property type="entry name" value="MazG"/>
    <property type="match status" value="2"/>
</dbReference>
<evidence type="ECO:0000313" key="2">
    <source>
        <dbReference type="EMBL" id="NNF06017.1"/>
    </source>
</evidence>
<dbReference type="GO" id="GO:0046061">
    <property type="term" value="P:dATP catabolic process"/>
    <property type="evidence" value="ECO:0007669"/>
    <property type="project" value="TreeGrafter"/>
</dbReference>
<dbReference type="GO" id="GO:0046076">
    <property type="term" value="P:dTTP catabolic process"/>
    <property type="evidence" value="ECO:0007669"/>
    <property type="project" value="TreeGrafter"/>
</dbReference>
<dbReference type="Gene3D" id="1.10.287.1080">
    <property type="entry name" value="MazG-like"/>
    <property type="match status" value="2"/>
</dbReference>
<protein>
    <submittedName>
        <fullName evidence="2">Nucleoside triphosphate pyrophosphohydrolase</fullName>
        <ecNumber evidence="2">3.6.1.9</ecNumber>
    </submittedName>
</protein>
<dbReference type="GO" id="GO:0046047">
    <property type="term" value="P:TTP catabolic process"/>
    <property type="evidence" value="ECO:0007669"/>
    <property type="project" value="TreeGrafter"/>
</dbReference>
<feature type="domain" description="NTP pyrophosphohydrolase MazG-like" evidence="1">
    <location>
        <begin position="186"/>
        <end position="243"/>
    </location>
</feature>
<dbReference type="GO" id="GO:0046052">
    <property type="term" value="P:UTP catabolic process"/>
    <property type="evidence" value="ECO:0007669"/>
    <property type="project" value="TreeGrafter"/>
</dbReference>
<reference evidence="2 3" key="1">
    <citation type="submission" date="2020-03" db="EMBL/GenBank/DDBJ databases">
        <title>Metabolic flexibility allows generalist bacteria to become dominant in a frequently disturbed ecosystem.</title>
        <authorList>
            <person name="Chen Y.-J."/>
            <person name="Leung P.M."/>
            <person name="Bay S.K."/>
            <person name="Hugenholtz P."/>
            <person name="Kessler A.J."/>
            <person name="Shelley G."/>
            <person name="Waite D.W."/>
            <person name="Cook P.L."/>
            <person name="Greening C."/>
        </authorList>
    </citation>
    <scope>NUCLEOTIDE SEQUENCE [LARGE SCALE GENOMIC DNA]</scope>
    <source>
        <strain evidence="2">SS_bin_28</strain>
    </source>
</reference>
<dbReference type="GO" id="GO:0047429">
    <property type="term" value="F:nucleoside triphosphate diphosphatase activity"/>
    <property type="evidence" value="ECO:0007669"/>
    <property type="project" value="UniProtKB-EC"/>
</dbReference>
<sequence length="280" mass="32050">MMQDSNPPQEKEHRIRSQAHPLLKVLEMVRVLRAPDGCPWDREQTPKSLTPYLQEEVFEVIESLQSQDAEGFQEELGDLLFLVLFVGEASEDQNLGSLEKVCNRVVEKLISRHPHVFASTEELGESGAIRQWEEIKQKEKEVDGAEPPSSLGERPKGLPALTTAFRISEKAGAVGFQWPTTDQAWEKVKEEHEELEQALKENNRERIEEEIGDLLYSVANLARYLQVDPEASLRATTRKFMNRFFYVEKKLRDLGKTPSQSELSEMSVLWEEAKSALKED</sequence>
<keyword evidence="2" id="KW-0378">Hydrolase</keyword>
<dbReference type="InterPro" id="IPR048015">
    <property type="entry name" value="NTP-PPase_MazG-like_N"/>
</dbReference>
<dbReference type="EC" id="3.6.1.9" evidence="2"/>
<comment type="caution">
    <text evidence="2">The sequence shown here is derived from an EMBL/GenBank/DDBJ whole genome shotgun (WGS) entry which is preliminary data.</text>
</comment>
<dbReference type="NCBIfam" id="TIGR00444">
    <property type="entry name" value="mazG"/>
    <property type="match status" value="1"/>
</dbReference>
<evidence type="ECO:0000259" key="1">
    <source>
        <dbReference type="Pfam" id="PF03819"/>
    </source>
</evidence>
<dbReference type="EMBL" id="JABDJR010000169">
    <property type="protein sequence ID" value="NNF06017.1"/>
    <property type="molecule type" value="Genomic_DNA"/>
</dbReference>
<evidence type="ECO:0000313" key="3">
    <source>
        <dbReference type="Proteomes" id="UP000547674"/>
    </source>
</evidence>
<dbReference type="NCBIfam" id="NF007113">
    <property type="entry name" value="PRK09562.1"/>
    <property type="match status" value="1"/>
</dbReference>
<dbReference type="CDD" id="cd11528">
    <property type="entry name" value="NTP-PPase_MazG_Nterm"/>
    <property type="match status" value="1"/>
</dbReference>
<dbReference type="InterPro" id="IPR004518">
    <property type="entry name" value="MazG-like_dom"/>
</dbReference>
<organism evidence="2 3">
    <name type="scientific">Eiseniibacteriota bacterium</name>
    <dbReference type="NCBI Taxonomy" id="2212470"/>
    <lineage>
        <taxon>Bacteria</taxon>
        <taxon>Candidatus Eiseniibacteriota</taxon>
    </lineage>
</organism>
<feature type="domain" description="NTP pyrophosphohydrolase MazG-like" evidence="1">
    <location>
        <begin position="44"/>
        <end position="117"/>
    </location>
</feature>
<dbReference type="PANTHER" id="PTHR30522:SF0">
    <property type="entry name" value="NUCLEOSIDE TRIPHOSPHATE PYROPHOSPHOHYDROLASE"/>
    <property type="match status" value="1"/>
</dbReference>
<gene>
    <name evidence="2" type="primary">mazG</name>
    <name evidence="2" type="ORF">HKN21_04595</name>
</gene>
<dbReference type="InterPro" id="IPR048011">
    <property type="entry name" value="NTP-PPase_MazG-like_C"/>
</dbReference>
<dbReference type="AlphaFoldDB" id="A0A7Y2E7Y7"/>
<dbReference type="SUPFAM" id="SSF101386">
    <property type="entry name" value="all-alpha NTP pyrophosphatases"/>
    <property type="match status" value="2"/>
</dbReference>
<dbReference type="PANTHER" id="PTHR30522">
    <property type="entry name" value="NUCLEOSIDE TRIPHOSPHATE PYROPHOSPHOHYDROLASE"/>
    <property type="match status" value="1"/>
</dbReference>
<name>A0A7Y2E7Y7_UNCEI</name>
<dbReference type="GO" id="GO:0046081">
    <property type="term" value="P:dUTP catabolic process"/>
    <property type="evidence" value="ECO:0007669"/>
    <property type="project" value="TreeGrafter"/>
</dbReference>
<dbReference type="GO" id="GO:0006203">
    <property type="term" value="P:dGTP catabolic process"/>
    <property type="evidence" value="ECO:0007669"/>
    <property type="project" value="TreeGrafter"/>
</dbReference>
<proteinExistence type="predicted"/>